<comment type="caution">
    <text evidence="3">The sequence shown here is derived from an EMBL/GenBank/DDBJ whole genome shotgun (WGS) entry which is preliminary data.</text>
</comment>
<name>A0ABT0HT53_9BACT</name>
<keyword evidence="1 2" id="KW-0732">Signal</keyword>
<proteinExistence type="predicted"/>
<gene>
    <name evidence="3" type="ORF">M0L20_26005</name>
</gene>
<organism evidence="3 4">
    <name type="scientific">Spirosoma liriopis</name>
    <dbReference type="NCBI Taxonomy" id="2937440"/>
    <lineage>
        <taxon>Bacteria</taxon>
        <taxon>Pseudomonadati</taxon>
        <taxon>Bacteroidota</taxon>
        <taxon>Cytophagia</taxon>
        <taxon>Cytophagales</taxon>
        <taxon>Cytophagaceae</taxon>
        <taxon>Spirosoma</taxon>
    </lineage>
</organism>
<dbReference type="RefSeq" id="WP_248480098.1">
    <property type="nucleotide sequence ID" value="NZ_JALPRF010000007.1"/>
</dbReference>
<evidence type="ECO:0000313" key="4">
    <source>
        <dbReference type="Proteomes" id="UP001202180"/>
    </source>
</evidence>
<dbReference type="InterPro" id="IPR050955">
    <property type="entry name" value="Plant_Biomass_Hydrol_Est"/>
</dbReference>
<keyword evidence="4" id="KW-1185">Reference proteome</keyword>
<evidence type="ECO:0008006" key="5">
    <source>
        <dbReference type="Google" id="ProtNLM"/>
    </source>
</evidence>
<sequence length="282" mass="31771">MTSTLSFALLVFVALLTACSSTKKQFGQVLVRKSTDTTRSKQEIARIRALDNDHFEGASFEKGSMEIKYRLFKPNQQQSKDTLRHPLVVVYHSSGRPVGRDNKAQLGILPKLFASPQIQKSYPAYVLAPQFSTRSSDYVMDTTRGVLCSIPRPCLESVWQLIDSLKSSLPIDHERIYAVGFSMGASTVINSLSARADLFAAGISIAGIPQFDKLDQLRSTPIWLIHGVDDTENPITSDERFYKEMPSRILFWKLADTTHDTIFTTQLLGETLPQWLFNHRKK</sequence>
<accession>A0ABT0HT53</accession>
<dbReference type="EMBL" id="JALPRF010000007">
    <property type="protein sequence ID" value="MCK8495346.1"/>
    <property type="molecule type" value="Genomic_DNA"/>
</dbReference>
<reference evidence="3 4" key="1">
    <citation type="submission" date="2022-04" db="EMBL/GenBank/DDBJ databases">
        <title>Spirosoma sp. strain RP8 genome sequencing and assembly.</title>
        <authorList>
            <person name="Jung Y."/>
        </authorList>
    </citation>
    <scope>NUCLEOTIDE SEQUENCE [LARGE SCALE GENOMIC DNA]</scope>
    <source>
        <strain evidence="3 4">RP8</strain>
    </source>
</reference>
<dbReference type="SUPFAM" id="SSF53474">
    <property type="entry name" value="alpha/beta-Hydrolases"/>
    <property type="match status" value="1"/>
</dbReference>
<feature type="chain" id="PRO_5045405260" description="Phospholipase" evidence="2">
    <location>
        <begin position="24"/>
        <end position="282"/>
    </location>
</feature>
<dbReference type="PANTHER" id="PTHR43037">
    <property type="entry name" value="UNNAMED PRODUCT-RELATED"/>
    <property type="match status" value="1"/>
</dbReference>
<feature type="signal peptide" evidence="2">
    <location>
        <begin position="1"/>
        <end position="23"/>
    </location>
</feature>
<dbReference type="PANTHER" id="PTHR43037:SF1">
    <property type="entry name" value="BLL1128 PROTEIN"/>
    <property type="match status" value="1"/>
</dbReference>
<protein>
    <recommendedName>
        <fullName evidence="5">Phospholipase</fullName>
    </recommendedName>
</protein>
<dbReference type="Proteomes" id="UP001202180">
    <property type="component" value="Unassembled WGS sequence"/>
</dbReference>
<dbReference type="Gene3D" id="3.40.50.1820">
    <property type="entry name" value="alpha/beta hydrolase"/>
    <property type="match status" value="1"/>
</dbReference>
<dbReference type="InterPro" id="IPR029058">
    <property type="entry name" value="AB_hydrolase_fold"/>
</dbReference>
<evidence type="ECO:0000256" key="1">
    <source>
        <dbReference type="ARBA" id="ARBA00022729"/>
    </source>
</evidence>
<evidence type="ECO:0000313" key="3">
    <source>
        <dbReference type="EMBL" id="MCK8495346.1"/>
    </source>
</evidence>
<evidence type="ECO:0000256" key="2">
    <source>
        <dbReference type="SAM" id="SignalP"/>
    </source>
</evidence>